<evidence type="ECO:0000256" key="1">
    <source>
        <dbReference type="ARBA" id="ARBA00005820"/>
    </source>
</evidence>
<dbReference type="SUPFAM" id="SSF52540">
    <property type="entry name" value="P-loop containing nucleoside triphosphate hydrolases"/>
    <property type="match status" value="1"/>
</dbReference>
<dbReference type="Pfam" id="PF00486">
    <property type="entry name" value="Trans_reg_C"/>
    <property type="match status" value="1"/>
</dbReference>
<dbReference type="SMART" id="SM00028">
    <property type="entry name" value="TPR"/>
    <property type="match status" value="6"/>
</dbReference>
<name>A0A543B1Y9_9ACTN</name>
<dbReference type="PANTHER" id="PTHR35807:SF1">
    <property type="entry name" value="TRANSCRIPTIONAL REGULATOR REDD"/>
    <property type="match status" value="1"/>
</dbReference>
<keyword evidence="2" id="KW-0805">Transcription regulation</keyword>
<dbReference type="Pfam" id="PF03704">
    <property type="entry name" value="BTAD"/>
    <property type="match status" value="1"/>
</dbReference>
<evidence type="ECO:0000313" key="8">
    <source>
        <dbReference type="EMBL" id="TQL78847.1"/>
    </source>
</evidence>
<dbReference type="GO" id="GO:0000160">
    <property type="term" value="P:phosphorelay signal transduction system"/>
    <property type="evidence" value="ECO:0007669"/>
    <property type="project" value="InterPro"/>
</dbReference>
<dbReference type="InterPro" id="IPR019734">
    <property type="entry name" value="TPR_rpt"/>
</dbReference>
<protein>
    <submittedName>
        <fullName evidence="8">DNA-binding SARP family transcriptional activator</fullName>
    </submittedName>
</protein>
<dbReference type="Gene3D" id="1.10.10.10">
    <property type="entry name" value="Winged helix-like DNA-binding domain superfamily/Winged helix DNA-binding domain"/>
    <property type="match status" value="2"/>
</dbReference>
<dbReference type="RefSeq" id="WP_142043717.1">
    <property type="nucleotide sequence ID" value="NZ_JBHTGS010000002.1"/>
</dbReference>
<evidence type="ECO:0000259" key="7">
    <source>
        <dbReference type="PROSITE" id="PS51755"/>
    </source>
</evidence>
<dbReference type="SMART" id="SM01043">
    <property type="entry name" value="BTAD"/>
    <property type="match status" value="1"/>
</dbReference>
<dbReference type="CDD" id="cd15831">
    <property type="entry name" value="BTAD"/>
    <property type="match status" value="1"/>
</dbReference>
<reference evidence="8 9" key="1">
    <citation type="submission" date="2019-06" db="EMBL/GenBank/DDBJ databases">
        <title>Sequencing the genomes of 1000 actinobacteria strains.</title>
        <authorList>
            <person name="Klenk H.-P."/>
        </authorList>
    </citation>
    <scope>NUCLEOTIDE SEQUENCE [LARGE SCALE GENOMIC DNA]</scope>
    <source>
        <strain evidence="8 9">DSM 45928</strain>
    </source>
</reference>
<dbReference type="Proteomes" id="UP000317043">
    <property type="component" value="Unassembled WGS sequence"/>
</dbReference>
<dbReference type="InterPro" id="IPR001867">
    <property type="entry name" value="OmpR/PhoB-type_DNA-bd"/>
</dbReference>
<dbReference type="Pfam" id="PF13424">
    <property type="entry name" value="TPR_12"/>
    <property type="match status" value="1"/>
</dbReference>
<proteinExistence type="inferred from homology"/>
<sequence length="1103" mass="119723">MIPAVNPRPGDRRPQAPVAQVVVRLLGRIEVRTADGWTSAGSPKQAAVLACLAMSAGTVIPIDVLSDRIWDGNAPRSARGVIHSHVARLRRLLEPHDGVSLARASGGGYLLQLPEGGVDLSAARSLAGRARLAAEAGDDPTAVELWRDCLAVWQLPALSGVDNEWAGEIRRRLDREYHDLVVERMSTEVRVGRGDGVIPELDALSARFPESEAITELTMRVLYRVGRADDALACYDRVRTVLRESLGADPGEPLQRLHSIILRREIDPEPAVSHRRSDDEVPGPMRPRQLPATIGDFTGRTDQVATLTRLLRMTETASAPTVVAVDGMPGVGKTALAVRVAHDLATEFPDGQVFIDLHGFSGDVPPVNPADALARMLRALGVPTRQLPDGVADRAAAFRSAVADRRILFVLDNAATEDQVLPLLPGTANCAVLITSRHKLAGIDDVGLVSLDVLSPDEAIDLFASVHRHPTATATATSQIVELCGQLPLAIRLAAARLRSRPSWTLDQLRDRLIDQEGRLTELRAGRRSVAMAFALSFEELDSDTRRAFALLGTTSLAEYSVDGVAALLGSSRAAAESIMEELVDRNLIQPSESGRYRVHDLLRLFAQDRAEDELSVDETRQALIRLRSWWIHSIHAAMMAARLPRNDWLTLPSVAPRVVPLSFTDIEPALRWLGAERVNLVTVIGSEAPEGEARTWELVDIAFDYLLTYLDPASLSALADRGLAAAAEVGDRRAQALMHLRMSSVRHMVGDPRGDDEHARRADELRDPGDVSLRRRALIRRAVAMAVEGRFATARDHITAALESAEDRPTGQLALMLNIAGAVASQTGEFALGRDHLTRAMEVLRDIGSPRTYVVLGNLGLAHMRLGDFDTARRCLDEAMAGARRMRTPRDEPAILDDLAQWHLLRGDLLAARRSAEAAIEVASKARLENSTPILSVTLSATYRDQPREAERLARRVVTRLGSGDRSYAGIRARIALAEALSNLPATSETLAEAVKLTQSAIDLGTDAGCRLLVAEASTLRARIELSVGDADRAAELAEAALVLHARIQHRPGMAEGHLLAARAWEVVGDPAAVRRHHDEAQTLREAMNLPSINDGRARPAG</sequence>
<dbReference type="GO" id="GO:0006355">
    <property type="term" value="P:regulation of DNA-templated transcription"/>
    <property type="evidence" value="ECO:0007669"/>
    <property type="project" value="InterPro"/>
</dbReference>
<keyword evidence="4" id="KW-0804">Transcription</keyword>
<feature type="DNA-binding region" description="OmpR/PhoB-type" evidence="5">
    <location>
        <begin position="13"/>
        <end position="113"/>
    </location>
</feature>
<dbReference type="SMART" id="SM00862">
    <property type="entry name" value="Trans_reg_C"/>
    <property type="match status" value="1"/>
</dbReference>
<dbReference type="PROSITE" id="PS51755">
    <property type="entry name" value="OMPR_PHOB"/>
    <property type="match status" value="1"/>
</dbReference>
<dbReference type="InterPro" id="IPR011990">
    <property type="entry name" value="TPR-like_helical_dom_sf"/>
</dbReference>
<comment type="similarity">
    <text evidence="1">Belongs to the AfsR/DnrI/RedD regulatory family.</text>
</comment>
<keyword evidence="3 5" id="KW-0238">DNA-binding</keyword>
<dbReference type="OrthoDB" id="5244210at2"/>
<evidence type="ECO:0000256" key="2">
    <source>
        <dbReference type="ARBA" id="ARBA00023015"/>
    </source>
</evidence>
<dbReference type="Gene3D" id="3.40.50.300">
    <property type="entry name" value="P-loop containing nucleotide triphosphate hydrolases"/>
    <property type="match status" value="1"/>
</dbReference>
<feature type="region of interest" description="Disordered" evidence="6">
    <location>
        <begin position="271"/>
        <end position="293"/>
    </location>
</feature>
<organism evidence="8 9">
    <name type="scientific">Stackebrandtia endophytica</name>
    <dbReference type="NCBI Taxonomy" id="1496996"/>
    <lineage>
        <taxon>Bacteria</taxon>
        <taxon>Bacillati</taxon>
        <taxon>Actinomycetota</taxon>
        <taxon>Actinomycetes</taxon>
        <taxon>Glycomycetales</taxon>
        <taxon>Glycomycetaceae</taxon>
        <taxon>Stackebrandtia</taxon>
    </lineage>
</organism>
<dbReference type="Gene3D" id="1.25.40.10">
    <property type="entry name" value="Tetratricopeptide repeat domain"/>
    <property type="match status" value="2"/>
</dbReference>
<evidence type="ECO:0000256" key="3">
    <source>
        <dbReference type="ARBA" id="ARBA00023125"/>
    </source>
</evidence>
<feature type="domain" description="OmpR/PhoB-type" evidence="7">
    <location>
        <begin position="13"/>
        <end position="113"/>
    </location>
</feature>
<accession>A0A543B1Y9</accession>
<dbReference type="InterPro" id="IPR051677">
    <property type="entry name" value="AfsR-DnrI-RedD_regulator"/>
</dbReference>
<dbReference type="InterPro" id="IPR005158">
    <property type="entry name" value="BTAD"/>
</dbReference>
<dbReference type="AlphaFoldDB" id="A0A543B1Y9"/>
<dbReference type="InterPro" id="IPR016032">
    <property type="entry name" value="Sig_transdc_resp-reg_C-effctor"/>
</dbReference>
<dbReference type="PANTHER" id="PTHR35807">
    <property type="entry name" value="TRANSCRIPTIONAL REGULATOR REDD-RELATED"/>
    <property type="match status" value="1"/>
</dbReference>
<dbReference type="SUPFAM" id="SSF48452">
    <property type="entry name" value="TPR-like"/>
    <property type="match status" value="2"/>
</dbReference>
<dbReference type="Pfam" id="PF00931">
    <property type="entry name" value="NB-ARC"/>
    <property type="match status" value="1"/>
</dbReference>
<dbReference type="EMBL" id="VFOW01000001">
    <property type="protein sequence ID" value="TQL78847.1"/>
    <property type="molecule type" value="Genomic_DNA"/>
</dbReference>
<dbReference type="InterPro" id="IPR036388">
    <property type="entry name" value="WH-like_DNA-bd_sf"/>
</dbReference>
<dbReference type="InterPro" id="IPR027417">
    <property type="entry name" value="P-loop_NTPase"/>
</dbReference>
<evidence type="ECO:0000256" key="6">
    <source>
        <dbReference type="SAM" id="MobiDB-lite"/>
    </source>
</evidence>
<dbReference type="SUPFAM" id="SSF46894">
    <property type="entry name" value="C-terminal effector domain of the bipartite response regulators"/>
    <property type="match status" value="1"/>
</dbReference>
<evidence type="ECO:0000313" key="9">
    <source>
        <dbReference type="Proteomes" id="UP000317043"/>
    </source>
</evidence>
<gene>
    <name evidence="8" type="ORF">FB566_4442</name>
</gene>
<dbReference type="InterPro" id="IPR002182">
    <property type="entry name" value="NB-ARC"/>
</dbReference>
<dbReference type="GO" id="GO:0043531">
    <property type="term" value="F:ADP binding"/>
    <property type="evidence" value="ECO:0007669"/>
    <property type="project" value="InterPro"/>
</dbReference>
<dbReference type="GO" id="GO:0003677">
    <property type="term" value="F:DNA binding"/>
    <property type="evidence" value="ECO:0007669"/>
    <property type="project" value="UniProtKB-UniRule"/>
</dbReference>
<comment type="caution">
    <text evidence="8">The sequence shown here is derived from an EMBL/GenBank/DDBJ whole genome shotgun (WGS) entry which is preliminary data.</text>
</comment>
<dbReference type="PRINTS" id="PR00364">
    <property type="entry name" value="DISEASERSIST"/>
</dbReference>
<evidence type="ECO:0000256" key="5">
    <source>
        <dbReference type="PROSITE-ProRule" id="PRU01091"/>
    </source>
</evidence>
<keyword evidence="9" id="KW-1185">Reference proteome</keyword>
<dbReference type="InParanoid" id="A0A543B1Y9"/>
<evidence type="ECO:0000256" key="4">
    <source>
        <dbReference type="ARBA" id="ARBA00023163"/>
    </source>
</evidence>